<dbReference type="EMBL" id="SFCI01001791">
    <property type="protein sequence ID" value="TFY74945.1"/>
    <property type="molecule type" value="Genomic_DNA"/>
</dbReference>
<protein>
    <submittedName>
        <fullName evidence="3">Uncharacterized protein</fullName>
    </submittedName>
</protein>
<keyword evidence="2" id="KW-0812">Transmembrane</keyword>
<sequence>LETALELSRTLQTQHAAAQSTISALESKVTTLESLVQTTHTQTQAQTQERASLTALLNDWKKGVEGKWSGVQEEWAQERTRLSKAHDEWETRMRTVESGVSAATEKVESGLANIQQQQQQQLHALKMNGSARPGGGLVTPPSPRSLSSDSAKQRHRRKRPAPELAAAVAPRTPWMPDESDSDAHPSSGKEHGKERPLMPTQYPMTPESSVRKSSTGSSVTMTTESDAAVSSSVTNEHHAKDRFLSSVCACLAARFGLRLTVLQQAKAQSGRHMTQVSIGFIVLSMAAAAVLYRVKTE</sequence>
<organism evidence="3 4">
    <name type="scientific">Hericium alpestre</name>
    <dbReference type="NCBI Taxonomy" id="135208"/>
    <lineage>
        <taxon>Eukaryota</taxon>
        <taxon>Fungi</taxon>
        <taxon>Dikarya</taxon>
        <taxon>Basidiomycota</taxon>
        <taxon>Agaricomycotina</taxon>
        <taxon>Agaricomycetes</taxon>
        <taxon>Russulales</taxon>
        <taxon>Hericiaceae</taxon>
        <taxon>Hericium</taxon>
    </lineage>
</organism>
<comment type="caution">
    <text evidence="3">The sequence shown here is derived from an EMBL/GenBank/DDBJ whole genome shotgun (WGS) entry which is preliminary data.</text>
</comment>
<dbReference type="AlphaFoldDB" id="A0A4Y9ZK29"/>
<evidence type="ECO:0000313" key="4">
    <source>
        <dbReference type="Proteomes" id="UP000298061"/>
    </source>
</evidence>
<accession>A0A4Y9ZK29</accession>
<keyword evidence="2" id="KW-0472">Membrane</keyword>
<gene>
    <name evidence="3" type="ORF">EWM64_g9067</name>
</gene>
<feature type="non-terminal residue" evidence="3">
    <location>
        <position position="1"/>
    </location>
</feature>
<feature type="transmembrane region" description="Helical" evidence="2">
    <location>
        <begin position="273"/>
        <end position="294"/>
    </location>
</feature>
<reference evidence="3 4" key="1">
    <citation type="submission" date="2019-02" db="EMBL/GenBank/DDBJ databases">
        <title>Genome sequencing of the rare red list fungi Hericium alpestre (H. flagellum).</title>
        <authorList>
            <person name="Buettner E."/>
            <person name="Kellner H."/>
        </authorList>
    </citation>
    <scope>NUCLEOTIDE SEQUENCE [LARGE SCALE GENOMIC DNA]</scope>
    <source>
        <strain evidence="3 4">DSM 108284</strain>
    </source>
</reference>
<evidence type="ECO:0000313" key="3">
    <source>
        <dbReference type="EMBL" id="TFY74945.1"/>
    </source>
</evidence>
<evidence type="ECO:0000256" key="2">
    <source>
        <dbReference type="SAM" id="Phobius"/>
    </source>
</evidence>
<keyword evidence="4" id="KW-1185">Reference proteome</keyword>
<feature type="region of interest" description="Disordered" evidence="1">
    <location>
        <begin position="128"/>
        <end position="224"/>
    </location>
</feature>
<dbReference type="Proteomes" id="UP000298061">
    <property type="component" value="Unassembled WGS sequence"/>
</dbReference>
<keyword evidence="2" id="KW-1133">Transmembrane helix</keyword>
<feature type="compositionally biased region" description="Low complexity" evidence="1">
    <location>
        <begin position="211"/>
        <end position="220"/>
    </location>
</feature>
<evidence type="ECO:0000256" key="1">
    <source>
        <dbReference type="SAM" id="MobiDB-lite"/>
    </source>
</evidence>
<proteinExistence type="predicted"/>
<feature type="compositionally biased region" description="Basic and acidic residues" evidence="1">
    <location>
        <begin position="181"/>
        <end position="196"/>
    </location>
</feature>
<name>A0A4Y9ZK29_9AGAM</name>
<dbReference type="OrthoDB" id="3070469at2759"/>